<organism evidence="2 3">
    <name type="scientific">Fusarium acutatum</name>
    <dbReference type="NCBI Taxonomy" id="78861"/>
    <lineage>
        <taxon>Eukaryota</taxon>
        <taxon>Fungi</taxon>
        <taxon>Dikarya</taxon>
        <taxon>Ascomycota</taxon>
        <taxon>Pezizomycotina</taxon>
        <taxon>Sordariomycetes</taxon>
        <taxon>Hypocreomycetidae</taxon>
        <taxon>Hypocreales</taxon>
        <taxon>Nectriaceae</taxon>
        <taxon>Fusarium</taxon>
        <taxon>Fusarium fujikuroi species complex</taxon>
    </lineage>
</organism>
<keyword evidence="3" id="KW-1185">Reference proteome</keyword>
<dbReference type="EMBL" id="JAADJF010000017">
    <property type="protein sequence ID" value="KAF4444315.1"/>
    <property type="molecule type" value="Genomic_DNA"/>
</dbReference>
<proteinExistence type="predicted"/>
<accession>A0A8H4NQV8</accession>
<evidence type="ECO:0000256" key="1">
    <source>
        <dbReference type="SAM" id="SignalP"/>
    </source>
</evidence>
<reference evidence="2 3" key="1">
    <citation type="submission" date="2020-01" db="EMBL/GenBank/DDBJ databases">
        <title>Identification and distribution of gene clusters putatively required for synthesis of sphingolipid metabolism inhibitors in phylogenetically diverse species of the filamentous fungus Fusarium.</title>
        <authorList>
            <person name="Kim H.-S."/>
            <person name="Busman M."/>
            <person name="Brown D.W."/>
            <person name="Divon H."/>
            <person name="Uhlig S."/>
            <person name="Proctor R.H."/>
        </authorList>
    </citation>
    <scope>NUCLEOTIDE SEQUENCE [LARGE SCALE GENOMIC DNA]</scope>
    <source>
        <strain evidence="2 3">NRRL 13308</strain>
    </source>
</reference>
<protein>
    <submittedName>
        <fullName evidence="2">Uncharacterized protein</fullName>
    </submittedName>
</protein>
<gene>
    <name evidence="2" type="ORF">FACUT_758</name>
</gene>
<evidence type="ECO:0000313" key="3">
    <source>
        <dbReference type="Proteomes" id="UP000536711"/>
    </source>
</evidence>
<keyword evidence="1" id="KW-0732">Signal</keyword>
<name>A0A8H4NQV8_9HYPO</name>
<feature type="signal peptide" evidence="1">
    <location>
        <begin position="1"/>
        <end position="15"/>
    </location>
</feature>
<evidence type="ECO:0000313" key="2">
    <source>
        <dbReference type="EMBL" id="KAF4444315.1"/>
    </source>
</evidence>
<comment type="caution">
    <text evidence="2">The sequence shown here is derived from an EMBL/GenBank/DDBJ whole genome shotgun (WGS) entry which is preliminary data.</text>
</comment>
<dbReference type="OrthoDB" id="10394534at2759"/>
<sequence>MPIIVLLYDLHGCMALAVSLDLLRIAVKVSSASALILLPSQTYLLTHYHSSETMCFLVVTTTYCRRCGKSLGVEQSHRKCDLRRGPGGPFHPTPDVENNTKYRHWVDCESCQYGYEMYRHARDNNISYPTPNPPFN</sequence>
<dbReference type="Proteomes" id="UP000536711">
    <property type="component" value="Unassembled WGS sequence"/>
</dbReference>
<feature type="chain" id="PRO_5034016066" evidence="1">
    <location>
        <begin position="16"/>
        <end position="136"/>
    </location>
</feature>
<dbReference type="AlphaFoldDB" id="A0A8H4NQV8"/>